<sequence>MDCGMTADRVIVPLDTQVKQRHHAVAIPLTTQGHLNTLMRFCRALADEGFTITFVNTDFVQKRVENESKAASDLLYVKEDEKCTKQQTEDVSYNEATTNTGCSEQDMKCQKSNKEGAEDVSHNEAIAPADTSCSKLMNENDVTSAEQIVGVPASAEGEKSTEEEAEGVSHNETIAPVNNACSKQINETDAPSEKQLNGVPASTTTDLADGDTRKQNEDGCRDGCKQKTQGEVRVVHIPVAGLDLDNDFRFTLEEMFTALDREMPLPLEQLLTDLMRCDDGRPRPTCIISDITMVRSAQRLSKRFNLPYISFYPASATSLLLTLHVLQGSSVSLPQVLEALKQRERGQVEVFCEGLTGLPRVLHNTDLFHFKHMVDENEFVWKKYTVDVLEETLKASHAIAVNSVIDIEGAALNALSDLCSVKVYGVGPLVDEIPDDSGTQLWKEDSACMDWLEQQPPRSVLYISFGSYVLLPRVQFDEFAAGLLASRQRFLWVFRPDLIEGCPFSTFPTELLSQAEGRGIAVRWAPQVRVLAHPSIGGFLTHCGWNSTLEALTHGVPMLCWPYFADQFLDAKHVIDVLEVALRFQACIAENDDYNGNDAQKQHCKLLVKRNEVEKVIRALMEGEIGEVLHQRAKTLKEACRLSCLEGGNGRLEIQSLIQSLVVSHSMSTGATNPCQCV</sequence>
<dbReference type="Proteomes" id="UP000825935">
    <property type="component" value="Chromosome 28"/>
</dbReference>
<protein>
    <recommendedName>
        <fullName evidence="6">Glycosyltransferase</fullName>
    </recommendedName>
</protein>
<keyword evidence="5" id="KW-1185">Reference proteome</keyword>
<evidence type="ECO:0008006" key="6">
    <source>
        <dbReference type="Google" id="ProtNLM"/>
    </source>
</evidence>
<comment type="caution">
    <text evidence="4">The sequence shown here is derived from an EMBL/GenBank/DDBJ whole genome shotgun (WGS) entry which is preliminary data.</text>
</comment>
<dbReference type="OMA" id="MVDENEF"/>
<dbReference type="GO" id="GO:0080044">
    <property type="term" value="F:quercetin 7-O-glucosyltransferase activity"/>
    <property type="evidence" value="ECO:0007669"/>
    <property type="project" value="TreeGrafter"/>
</dbReference>
<dbReference type="PROSITE" id="PS00375">
    <property type="entry name" value="UDPGT"/>
    <property type="match status" value="1"/>
</dbReference>
<keyword evidence="2" id="KW-0808">Transferase</keyword>
<dbReference type="OrthoDB" id="5835829at2759"/>
<organism evidence="4 5">
    <name type="scientific">Ceratopteris richardii</name>
    <name type="common">Triangle waterfern</name>
    <dbReference type="NCBI Taxonomy" id="49495"/>
    <lineage>
        <taxon>Eukaryota</taxon>
        <taxon>Viridiplantae</taxon>
        <taxon>Streptophyta</taxon>
        <taxon>Embryophyta</taxon>
        <taxon>Tracheophyta</taxon>
        <taxon>Polypodiopsida</taxon>
        <taxon>Polypodiidae</taxon>
        <taxon>Polypodiales</taxon>
        <taxon>Pteridineae</taxon>
        <taxon>Pteridaceae</taxon>
        <taxon>Parkerioideae</taxon>
        <taxon>Ceratopteris</taxon>
    </lineage>
</organism>
<accession>A0A8T2RBS7</accession>
<dbReference type="SUPFAM" id="SSF53756">
    <property type="entry name" value="UDP-Glycosyltransferase/glycogen phosphorylase"/>
    <property type="match status" value="2"/>
</dbReference>
<proteinExistence type="inferred from homology"/>
<evidence type="ECO:0000313" key="5">
    <source>
        <dbReference type="Proteomes" id="UP000825935"/>
    </source>
</evidence>
<dbReference type="Gene3D" id="3.40.50.2000">
    <property type="entry name" value="Glycogen Phosphorylase B"/>
    <property type="match status" value="3"/>
</dbReference>
<gene>
    <name evidence="4" type="ORF">KP509_28G018300</name>
</gene>
<dbReference type="InterPro" id="IPR035595">
    <property type="entry name" value="UDP_glycos_trans_CS"/>
</dbReference>
<dbReference type="AlphaFoldDB" id="A0A8T2RBS7"/>
<dbReference type="InterPro" id="IPR002213">
    <property type="entry name" value="UDP_glucos_trans"/>
</dbReference>
<dbReference type="CDD" id="cd03784">
    <property type="entry name" value="GT1_Gtf-like"/>
    <property type="match status" value="1"/>
</dbReference>
<name>A0A8T2RBS7_CERRI</name>
<evidence type="ECO:0000256" key="3">
    <source>
        <dbReference type="SAM" id="MobiDB-lite"/>
    </source>
</evidence>
<dbReference type="EMBL" id="CM035433">
    <property type="protein sequence ID" value="KAH7293261.1"/>
    <property type="molecule type" value="Genomic_DNA"/>
</dbReference>
<dbReference type="FunFam" id="3.40.50.2000:FF:000056">
    <property type="entry name" value="Glycosyltransferase"/>
    <property type="match status" value="1"/>
</dbReference>
<comment type="similarity">
    <text evidence="1">Belongs to the UDP-glycosyltransferase family.</text>
</comment>
<reference evidence="4" key="1">
    <citation type="submission" date="2021-08" db="EMBL/GenBank/DDBJ databases">
        <title>WGS assembly of Ceratopteris richardii.</title>
        <authorList>
            <person name="Marchant D.B."/>
            <person name="Chen G."/>
            <person name="Jenkins J."/>
            <person name="Shu S."/>
            <person name="Leebens-Mack J."/>
            <person name="Grimwood J."/>
            <person name="Schmutz J."/>
            <person name="Soltis P."/>
            <person name="Soltis D."/>
            <person name="Chen Z.-H."/>
        </authorList>
    </citation>
    <scope>NUCLEOTIDE SEQUENCE</scope>
    <source>
        <strain evidence="4">Whitten #5841</strain>
        <tissue evidence="4">Leaf</tissue>
    </source>
</reference>
<dbReference type="Pfam" id="PF00201">
    <property type="entry name" value="UDPGT"/>
    <property type="match status" value="1"/>
</dbReference>
<dbReference type="PANTHER" id="PTHR11926:SF774">
    <property type="entry name" value="UDP-GLYCOSYLTRANSFERASE 85A1-RELATED"/>
    <property type="match status" value="1"/>
</dbReference>
<feature type="compositionally biased region" description="Basic and acidic residues" evidence="3">
    <location>
        <begin position="210"/>
        <end position="222"/>
    </location>
</feature>
<dbReference type="PANTHER" id="PTHR11926">
    <property type="entry name" value="GLUCOSYL/GLUCURONOSYL TRANSFERASES"/>
    <property type="match status" value="1"/>
</dbReference>
<evidence type="ECO:0000313" key="4">
    <source>
        <dbReference type="EMBL" id="KAH7293261.1"/>
    </source>
</evidence>
<evidence type="ECO:0000256" key="1">
    <source>
        <dbReference type="ARBA" id="ARBA00009995"/>
    </source>
</evidence>
<evidence type="ECO:0000256" key="2">
    <source>
        <dbReference type="ARBA" id="ARBA00022679"/>
    </source>
</evidence>
<dbReference type="GO" id="GO:0080043">
    <property type="term" value="F:quercetin 3-O-glucosyltransferase activity"/>
    <property type="evidence" value="ECO:0007669"/>
    <property type="project" value="TreeGrafter"/>
</dbReference>
<feature type="region of interest" description="Disordered" evidence="3">
    <location>
        <begin position="188"/>
        <end position="222"/>
    </location>
</feature>